<gene>
    <name evidence="1" type="ORF">NQ314_016554</name>
</gene>
<comment type="caution">
    <text evidence="1">The sequence shown here is derived from an EMBL/GenBank/DDBJ whole genome shotgun (WGS) entry which is preliminary data.</text>
</comment>
<dbReference type="EMBL" id="JANEYF010004595">
    <property type="protein sequence ID" value="KAJ8930639.1"/>
    <property type="molecule type" value="Genomic_DNA"/>
</dbReference>
<dbReference type="Proteomes" id="UP001162156">
    <property type="component" value="Unassembled WGS sequence"/>
</dbReference>
<keyword evidence="2" id="KW-1185">Reference proteome</keyword>
<sequence length="80" mass="9821">MAEWYRAQLRHNRFDSWDLLVTALRKDFLPSDYDDELWKQIEKRTQHSSEPVVNISVMKNLFEWLPEKPSEWKKLRILMS</sequence>
<accession>A0AAV8WVE4</accession>
<protein>
    <submittedName>
        <fullName evidence="1">Uncharacterized protein</fullName>
    </submittedName>
</protein>
<organism evidence="1 2">
    <name type="scientific">Rhamnusium bicolor</name>
    <dbReference type="NCBI Taxonomy" id="1586634"/>
    <lineage>
        <taxon>Eukaryota</taxon>
        <taxon>Metazoa</taxon>
        <taxon>Ecdysozoa</taxon>
        <taxon>Arthropoda</taxon>
        <taxon>Hexapoda</taxon>
        <taxon>Insecta</taxon>
        <taxon>Pterygota</taxon>
        <taxon>Neoptera</taxon>
        <taxon>Endopterygota</taxon>
        <taxon>Coleoptera</taxon>
        <taxon>Polyphaga</taxon>
        <taxon>Cucujiformia</taxon>
        <taxon>Chrysomeloidea</taxon>
        <taxon>Cerambycidae</taxon>
        <taxon>Lepturinae</taxon>
        <taxon>Rhagiini</taxon>
        <taxon>Rhamnusium</taxon>
    </lineage>
</organism>
<proteinExistence type="predicted"/>
<evidence type="ECO:0000313" key="1">
    <source>
        <dbReference type="EMBL" id="KAJ8930639.1"/>
    </source>
</evidence>
<evidence type="ECO:0000313" key="2">
    <source>
        <dbReference type="Proteomes" id="UP001162156"/>
    </source>
</evidence>
<reference evidence="1" key="1">
    <citation type="journal article" date="2023" name="Insect Mol. Biol.">
        <title>Genome sequencing provides insights into the evolution of gene families encoding plant cell wall-degrading enzymes in longhorned beetles.</title>
        <authorList>
            <person name="Shin N.R."/>
            <person name="Okamura Y."/>
            <person name="Kirsch R."/>
            <person name="Pauchet Y."/>
        </authorList>
    </citation>
    <scope>NUCLEOTIDE SEQUENCE</scope>
    <source>
        <strain evidence="1">RBIC_L_NR</strain>
    </source>
</reference>
<dbReference type="AlphaFoldDB" id="A0AAV8WVE4"/>
<name>A0AAV8WVE4_9CUCU</name>